<dbReference type="Pfam" id="PF18915">
    <property type="entry name" value="DUF5667"/>
    <property type="match status" value="1"/>
</dbReference>
<feature type="domain" description="DUF5667" evidence="1">
    <location>
        <begin position="55"/>
        <end position="147"/>
    </location>
</feature>
<dbReference type="InterPro" id="IPR043725">
    <property type="entry name" value="DUF5667"/>
</dbReference>
<dbReference type="AlphaFoldDB" id="A0A1F5KBR1"/>
<organism evidence="2 3">
    <name type="scientific">Candidatus Daviesbacteria bacterium RIFCSPHIGHO2_12_FULL_37_11</name>
    <dbReference type="NCBI Taxonomy" id="1797777"/>
    <lineage>
        <taxon>Bacteria</taxon>
        <taxon>Candidatus Daviesiibacteriota</taxon>
    </lineage>
</organism>
<accession>A0A1F5KBR1</accession>
<evidence type="ECO:0000313" key="2">
    <source>
        <dbReference type="EMBL" id="OGE38254.1"/>
    </source>
</evidence>
<evidence type="ECO:0000259" key="1">
    <source>
        <dbReference type="Pfam" id="PF18915"/>
    </source>
</evidence>
<evidence type="ECO:0000313" key="3">
    <source>
        <dbReference type="Proteomes" id="UP000176527"/>
    </source>
</evidence>
<dbReference type="Proteomes" id="UP000176527">
    <property type="component" value="Unassembled WGS sequence"/>
</dbReference>
<name>A0A1F5KBR1_9BACT</name>
<protein>
    <recommendedName>
        <fullName evidence="1">DUF5667 domain-containing protein</fullName>
    </recommendedName>
</protein>
<reference evidence="2 3" key="1">
    <citation type="journal article" date="2016" name="Nat. Commun.">
        <title>Thousands of microbial genomes shed light on interconnected biogeochemical processes in an aquifer system.</title>
        <authorList>
            <person name="Anantharaman K."/>
            <person name="Brown C.T."/>
            <person name="Hug L.A."/>
            <person name="Sharon I."/>
            <person name="Castelle C.J."/>
            <person name="Probst A.J."/>
            <person name="Thomas B.C."/>
            <person name="Singh A."/>
            <person name="Wilkins M.J."/>
            <person name="Karaoz U."/>
            <person name="Brodie E.L."/>
            <person name="Williams K.H."/>
            <person name="Hubbard S.S."/>
            <person name="Banfield J.F."/>
        </authorList>
    </citation>
    <scope>NUCLEOTIDE SEQUENCE [LARGE SCALE GENOMIC DNA]</scope>
</reference>
<dbReference type="EMBL" id="MFDE01000025">
    <property type="protein sequence ID" value="OGE38254.1"/>
    <property type="molecule type" value="Genomic_DNA"/>
</dbReference>
<comment type="caution">
    <text evidence="2">The sequence shown here is derived from an EMBL/GenBank/DDBJ whole genome shotgun (WGS) entry which is preliminary data.</text>
</comment>
<proteinExistence type="predicted"/>
<gene>
    <name evidence="2" type="ORF">A3F00_02930</name>
</gene>
<sequence>MIIKLATFLLFTLIFTSFFGNVKAVQEASSGTNLVVISVRDVTYEQVNPSDGSKYLIKRIGEKINMFFSFSSKSKVKVYKKLVNVRLAELKFIIEKKEMGYFEAATKRYFTTVGQLKNLLVSSNIKSEFMPIKEELSSHISVLIKLRDSYDPSTAEWRFVEDDINYVKGYLDELSTE</sequence>